<keyword evidence="3" id="KW-1185">Reference proteome</keyword>
<keyword evidence="1" id="KW-1133">Transmembrane helix</keyword>
<gene>
    <name evidence="2" type="ORF">EDD66_11239</name>
</gene>
<keyword evidence="1" id="KW-0812">Transmembrane</keyword>
<reference evidence="2 3" key="1">
    <citation type="submission" date="2018-11" db="EMBL/GenBank/DDBJ databases">
        <title>Genomic Encyclopedia of Type Strains, Phase IV (KMG-IV): sequencing the most valuable type-strain genomes for metagenomic binning, comparative biology and taxonomic classification.</title>
        <authorList>
            <person name="Goeker M."/>
        </authorList>
    </citation>
    <scope>NUCLEOTIDE SEQUENCE [LARGE SCALE GENOMIC DNA]</scope>
    <source>
        <strain evidence="2 3">DSM 26537</strain>
    </source>
</reference>
<comment type="caution">
    <text evidence="2">The sequence shown here is derived from an EMBL/GenBank/DDBJ whole genome shotgun (WGS) entry which is preliminary data.</text>
</comment>
<evidence type="ECO:0000256" key="1">
    <source>
        <dbReference type="SAM" id="Phobius"/>
    </source>
</evidence>
<proteinExistence type="predicted"/>
<organism evidence="2 3">
    <name type="scientific">Mobilisporobacter senegalensis</name>
    <dbReference type="NCBI Taxonomy" id="1329262"/>
    <lineage>
        <taxon>Bacteria</taxon>
        <taxon>Bacillati</taxon>
        <taxon>Bacillota</taxon>
        <taxon>Clostridia</taxon>
        <taxon>Lachnospirales</taxon>
        <taxon>Lachnospiraceae</taxon>
        <taxon>Mobilisporobacter</taxon>
    </lineage>
</organism>
<evidence type="ECO:0000313" key="3">
    <source>
        <dbReference type="Proteomes" id="UP000273083"/>
    </source>
</evidence>
<dbReference type="EMBL" id="RJVG01000012">
    <property type="protein sequence ID" value="ROR23908.1"/>
    <property type="molecule type" value="Genomic_DNA"/>
</dbReference>
<evidence type="ECO:0008006" key="4">
    <source>
        <dbReference type="Google" id="ProtNLM"/>
    </source>
</evidence>
<feature type="transmembrane region" description="Helical" evidence="1">
    <location>
        <begin position="6"/>
        <end position="24"/>
    </location>
</feature>
<sequence length="246" mass="27602">MKKRIIPIGIMVLIICAIIFFVILTRKDKVINLKDNMTGKSVSISIYKGKNYLHDFKVNSFITIKTPPQMAVWVEDLQGNYIETLYATSKIVHQNWSKASSDHVGKGQIQRKEALPYWTHKRSNVQIVPDTITSATPKGNATIHTKLDTEKNQYIILAEINMSTDFNDYYPREAKIGDVSYSGGEYGSGQPGIVYSATIDSTDQKTYELVQIGHSSPDGSDGKLNQDFTKLTTAKDIIDKITFTIK</sequence>
<protein>
    <recommendedName>
        <fullName evidence="4">DUF2271 domain-containing protein</fullName>
    </recommendedName>
</protein>
<name>A0A3N1XCZ5_9FIRM</name>
<keyword evidence="1" id="KW-0472">Membrane</keyword>
<dbReference type="RefSeq" id="WP_123610526.1">
    <property type="nucleotide sequence ID" value="NZ_RJVG01000012.1"/>
</dbReference>
<accession>A0A3N1XCZ5</accession>
<dbReference type="OrthoDB" id="358935at2"/>
<evidence type="ECO:0000313" key="2">
    <source>
        <dbReference type="EMBL" id="ROR23908.1"/>
    </source>
</evidence>
<dbReference type="Proteomes" id="UP000273083">
    <property type="component" value="Unassembled WGS sequence"/>
</dbReference>
<dbReference type="AlphaFoldDB" id="A0A3N1XCZ5"/>